<sequence>MTELILCETRRNEREHLQENKEEQWRRNTGDGDQTNKTQQEVASANMRRVQNKTGSRVKQNR</sequence>
<feature type="region of interest" description="Disordered" evidence="1">
    <location>
        <begin position="1"/>
        <end position="62"/>
    </location>
</feature>
<organism evidence="2 3">
    <name type="scientific">Solea senegalensis</name>
    <name type="common">Senegalese sole</name>
    <dbReference type="NCBI Taxonomy" id="28829"/>
    <lineage>
        <taxon>Eukaryota</taxon>
        <taxon>Metazoa</taxon>
        <taxon>Chordata</taxon>
        <taxon>Craniata</taxon>
        <taxon>Vertebrata</taxon>
        <taxon>Euteleostomi</taxon>
        <taxon>Actinopterygii</taxon>
        <taxon>Neopterygii</taxon>
        <taxon>Teleostei</taxon>
        <taxon>Neoteleostei</taxon>
        <taxon>Acanthomorphata</taxon>
        <taxon>Carangaria</taxon>
        <taxon>Pleuronectiformes</taxon>
        <taxon>Pleuronectoidei</taxon>
        <taxon>Soleidae</taxon>
        <taxon>Solea</taxon>
    </lineage>
</organism>
<proteinExistence type="predicted"/>
<dbReference type="EMBL" id="JAGKHQ010000015">
    <property type="protein sequence ID" value="KAG7497579.1"/>
    <property type="molecule type" value="Genomic_DNA"/>
</dbReference>
<protein>
    <submittedName>
        <fullName evidence="2">Uncharacterized protein</fullName>
    </submittedName>
</protein>
<name>A0AAV6QW69_SOLSE</name>
<feature type="compositionally biased region" description="Polar residues" evidence="1">
    <location>
        <begin position="52"/>
        <end position="62"/>
    </location>
</feature>
<comment type="caution">
    <text evidence="2">The sequence shown here is derived from an EMBL/GenBank/DDBJ whole genome shotgun (WGS) entry which is preliminary data.</text>
</comment>
<accession>A0AAV6QW69</accession>
<keyword evidence="3" id="KW-1185">Reference proteome</keyword>
<reference evidence="2 3" key="1">
    <citation type="journal article" date="2021" name="Sci. Rep.">
        <title>Chromosome anchoring in Senegalese sole (Solea senegalensis) reveals sex-associated markers and genome rearrangements in flatfish.</title>
        <authorList>
            <person name="Guerrero-Cozar I."/>
            <person name="Gomez-Garrido J."/>
            <person name="Berbel C."/>
            <person name="Martinez-Blanch J.F."/>
            <person name="Alioto T."/>
            <person name="Claros M.G."/>
            <person name="Gagnaire P.A."/>
            <person name="Manchado M."/>
        </authorList>
    </citation>
    <scope>NUCLEOTIDE SEQUENCE [LARGE SCALE GENOMIC DNA]</scope>
    <source>
        <strain evidence="2">Sse05_10M</strain>
    </source>
</reference>
<gene>
    <name evidence="2" type="ORF">JOB18_040292</name>
</gene>
<evidence type="ECO:0000313" key="2">
    <source>
        <dbReference type="EMBL" id="KAG7497579.1"/>
    </source>
</evidence>
<dbReference type="AlphaFoldDB" id="A0AAV6QW69"/>
<feature type="compositionally biased region" description="Basic and acidic residues" evidence="1">
    <location>
        <begin position="8"/>
        <end position="30"/>
    </location>
</feature>
<evidence type="ECO:0000256" key="1">
    <source>
        <dbReference type="SAM" id="MobiDB-lite"/>
    </source>
</evidence>
<feature type="compositionally biased region" description="Polar residues" evidence="1">
    <location>
        <begin position="31"/>
        <end position="43"/>
    </location>
</feature>
<evidence type="ECO:0000313" key="3">
    <source>
        <dbReference type="Proteomes" id="UP000693946"/>
    </source>
</evidence>
<dbReference type="Proteomes" id="UP000693946">
    <property type="component" value="Linkage Group LG3"/>
</dbReference>